<dbReference type="Pfam" id="PF00672">
    <property type="entry name" value="HAMP"/>
    <property type="match status" value="1"/>
</dbReference>
<protein>
    <recommendedName>
        <fullName evidence="3">histidine kinase</fullName>
        <ecNumber evidence="3">2.7.13.3</ecNumber>
    </recommendedName>
</protein>
<keyword evidence="7" id="KW-0808">Transferase</keyword>
<dbReference type="Pfam" id="PF00512">
    <property type="entry name" value="HisKA"/>
    <property type="match status" value="1"/>
</dbReference>
<evidence type="ECO:0000256" key="14">
    <source>
        <dbReference type="ARBA" id="ARBA00023136"/>
    </source>
</evidence>
<evidence type="ECO:0000256" key="12">
    <source>
        <dbReference type="ARBA" id="ARBA00022989"/>
    </source>
</evidence>
<keyword evidence="5" id="KW-0997">Cell inner membrane</keyword>
<accession>A0A840ASJ0</accession>
<name>A0A840ASJ0_9HYPH</name>
<reference evidence="19 20" key="1">
    <citation type="submission" date="2020-08" db="EMBL/GenBank/DDBJ databases">
        <title>Genomic Encyclopedia of Type Strains, Phase IV (KMG-IV): sequencing the most valuable type-strain genomes for metagenomic binning, comparative biology and taxonomic classification.</title>
        <authorList>
            <person name="Goeker M."/>
        </authorList>
    </citation>
    <scope>NUCLEOTIDE SEQUENCE [LARGE SCALE GENOMIC DNA]</scope>
    <source>
        <strain evidence="19 20">DSM 25966</strain>
    </source>
</reference>
<keyword evidence="14 16" id="KW-0472">Membrane</keyword>
<dbReference type="CDD" id="cd06225">
    <property type="entry name" value="HAMP"/>
    <property type="match status" value="1"/>
</dbReference>
<dbReference type="SMART" id="SM00387">
    <property type="entry name" value="HATPase_c"/>
    <property type="match status" value="1"/>
</dbReference>
<evidence type="ECO:0000256" key="2">
    <source>
        <dbReference type="ARBA" id="ARBA00004429"/>
    </source>
</evidence>
<evidence type="ECO:0000256" key="6">
    <source>
        <dbReference type="ARBA" id="ARBA00022553"/>
    </source>
</evidence>
<dbReference type="InterPro" id="IPR036890">
    <property type="entry name" value="HATPase_C_sf"/>
</dbReference>
<comment type="subcellular location">
    <subcellularLocation>
        <location evidence="2">Cell inner membrane</location>
        <topology evidence="2">Multi-pass membrane protein</topology>
    </subcellularLocation>
</comment>
<keyword evidence="4" id="KW-1003">Cell membrane</keyword>
<dbReference type="InterPro" id="IPR050980">
    <property type="entry name" value="2C_sensor_his_kinase"/>
</dbReference>
<comment type="caution">
    <text evidence="19">The sequence shown here is derived from an EMBL/GenBank/DDBJ whole genome shotgun (WGS) entry which is preliminary data.</text>
</comment>
<keyword evidence="8 16" id="KW-0812">Transmembrane</keyword>
<keyword evidence="12 16" id="KW-1133">Transmembrane helix</keyword>
<dbReference type="PROSITE" id="PS50109">
    <property type="entry name" value="HIS_KIN"/>
    <property type="match status" value="1"/>
</dbReference>
<keyword evidence="6" id="KW-0597">Phosphoprotein</keyword>
<feature type="region of interest" description="Disordered" evidence="15">
    <location>
        <begin position="115"/>
        <end position="162"/>
    </location>
</feature>
<dbReference type="AlphaFoldDB" id="A0A840ASJ0"/>
<organism evidence="19 20">
    <name type="scientific">Kaistia hirudinis</name>
    <dbReference type="NCBI Taxonomy" id="1293440"/>
    <lineage>
        <taxon>Bacteria</taxon>
        <taxon>Pseudomonadati</taxon>
        <taxon>Pseudomonadota</taxon>
        <taxon>Alphaproteobacteria</taxon>
        <taxon>Hyphomicrobiales</taxon>
        <taxon>Kaistiaceae</taxon>
        <taxon>Kaistia</taxon>
    </lineage>
</organism>
<evidence type="ECO:0000256" key="4">
    <source>
        <dbReference type="ARBA" id="ARBA00022475"/>
    </source>
</evidence>
<evidence type="ECO:0000313" key="19">
    <source>
        <dbReference type="EMBL" id="MBB3932494.1"/>
    </source>
</evidence>
<keyword evidence="13" id="KW-0902">Two-component regulatory system</keyword>
<dbReference type="Pfam" id="PF02518">
    <property type="entry name" value="HATPase_c"/>
    <property type="match status" value="1"/>
</dbReference>
<feature type="domain" description="HAMP" evidence="18">
    <location>
        <begin position="214"/>
        <end position="266"/>
    </location>
</feature>
<dbReference type="PANTHER" id="PTHR44936:SF5">
    <property type="entry name" value="SENSOR HISTIDINE KINASE ENVZ"/>
    <property type="match status" value="1"/>
</dbReference>
<evidence type="ECO:0000256" key="9">
    <source>
        <dbReference type="ARBA" id="ARBA00022741"/>
    </source>
</evidence>
<evidence type="ECO:0000256" key="5">
    <source>
        <dbReference type="ARBA" id="ARBA00022519"/>
    </source>
</evidence>
<dbReference type="SUPFAM" id="SSF47384">
    <property type="entry name" value="Homodimeric domain of signal transducing histidine kinase"/>
    <property type="match status" value="1"/>
</dbReference>
<keyword evidence="9" id="KW-0547">Nucleotide-binding</keyword>
<dbReference type="SMART" id="SM00304">
    <property type="entry name" value="HAMP"/>
    <property type="match status" value="1"/>
</dbReference>
<gene>
    <name evidence="19" type="ORF">GGR25_003552</name>
</gene>
<evidence type="ECO:0000256" key="15">
    <source>
        <dbReference type="SAM" id="MobiDB-lite"/>
    </source>
</evidence>
<evidence type="ECO:0000256" key="16">
    <source>
        <dbReference type="SAM" id="Phobius"/>
    </source>
</evidence>
<dbReference type="SMART" id="SM00388">
    <property type="entry name" value="HisKA"/>
    <property type="match status" value="1"/>
</dbReference>
<dbReference type="EC" id="2.7.13.3" evidence="3"/>
<dbReference type="PANTHER" id="PTHR44936">
    <property type="entry name" value="SENSOR PROTEIN CREC"/>
    <property type="match status" value="1"/>
</dbReference>
<dbReference type="Gene3D" id="1.10.287.130">
    <property type="match status" value="1"/>
</dbReference>
<feature type="transmembrane region" description="Helical" evidence="16">
    <location>
        <begin position="193"/>
        <end position="213"/>
    </location>
</feature>
<dbReference type="Gene3D" id="6.10.340.10">
    <property type="match status" value="1"/>
</dbReference>
<dbReference type="PROSITE" id="PS50885">
    <property type="entry name" value="HAMP"/>
    <property type="match status" value="1"/>
</dbReference>
<evidence type="ECO:0000256" key="8">
    <source>
        <dbReference type="ARBA" id="ARBA00022692"/>
    </source>
</evidence>
<dbReference type="InterPro" id="IPR003661">
    <property type="entry name" value="HisK_dim/P_dom"/>
</dbReference>
<keyword evidence="11" id="KW-0067">ATP-binding</keyword>
<dbReference type="InterPro" id="IPR005467">
    <property type="entry name" value="His_kinase_dom"/>
</dbReference>
<dbReference type="EMBL" id="JACIDS010000004">
    <property type="protein sequence ID" value="MBB3932494.1"/>
    <property type="molecule type" value="Genomic_DNA"/>
</dbReference>
<dbReference type="GO" id="GO:0000155">
    <property type="term" value="F:phosphorelay sensor kinase activity"/>
    <property type="evidence" value="ECO:0007669"/>
    <property type="project" value="InterPro"/>
</dbReference>
<dbReference type="Proteomes" id="UP000553963">
    <property type="component" value="Unassembled WGS sequence"/>
</dbReference>
<evidence type="ECO:0000256" key="1">
    <source>
        <dbReference type="ARBA" id="ARBA00000085"/>
    </source>
</evidence>
<comment type="catalytic activity">
    <reaction evidence="1">
        <text>ATP + protein L-histidine = ADP + protein N-phospho-L-histidine.</text>
        <dbReference type="EC" id="2.7.13.3"/>
    </reaction>
</comment>
<dbReference type="InterPro" id="IPR036097">
    <property type="entry name" value="HisK_dim/P_sf"/>
</dbReference>
<dbReference type="RefSeq" id="WP_246409892.1">
    <property type="nucleotide sequence ID" value="NZ_JACIDS010000004.1"/>
</dbReference>
<dbReference type="CDD" id="cd00075">
    <property type="entry name" value="HATPase"/>
    <property type="match status" value="1"/>
</dbReference>
<evidence type="ECO:0000256" key="11">
    <source>
        <dbReference type="ARBA" id="ARBA00022840"/>
    </source>
</evidence>
<dbReference type="SUPFAM" id="SSF55874">
    <property type="entry name" value="ATPase domain of HSP90 chaperone/DNA topoisomerase II/histidine kinase"/>
    <property type="match status" value="1"/>
</dbReference>
<dbReference type="GO" id="GO:0005886">
    <property type="term" value="C:plasma membrane"/>
    <property type="evidence" value="ECO:0007669"/>
    <property type="project" value="UniProtKB-SubCell"/>
</dbReference>
<evidence type="ECO:0000256" key="7">
    <source>
        <dbReference type="ARBA" id="ARBA00022679"/>
    </source>
</evidence>
<keyword evidence="10 19" id="KW-0418">Kinase</keyword>
<dbReference type="GO" id="GO:0005524">
    <property type="term" value="F:ATP binding"/>
    <property type="evidence" value="ECO:0007669"/>
    <property type="project" value="UniProtKB-KW"/>
</dbReference>
<evidence type="ECO:0000256" key="13">
    <source>
        <dbReference type="ARBA" id="ARBA00023012"/>
    </source>
</evidence>
<dbReference type="Gene3D" id="3.30.565.10">
    <property type="entry name" value="Histidine kinase-like ATPase, C-terminal domain"/>
    <property type="match status" value="1"/>
</dbReference>
<dbReference type="CDD" id="cd00082">
    <property type="entry name" value="HisKA"/>
    <property type="match status" value="1"/>
</dbReference>
<evidence type="ECO:0000259" key="17">
    <source>
        <dbReference type="PROSITE" id="PS50109"/>
    </source>
</evidence>
<evidence type="ECO:0000259" key="18">
    <source>
        <dbReference type="PROSITE" id="PS50885"/>
    </source>
</evidence>
<dbReference type="InterPro" id="IPR003594">
    <property type="entry name" value="HATPase_dom"/>
</dbReference>
<feature type="domain" description="Histidine kinase" evidence="17">
    <location>
        <begin position="274"/>
        <end position="472"/>
    </location>
</feature>
<sequence>MAMLRRLWPSSLAGRLVVLLVAALALAQIALLVVLRSQRDAMVDGIAHSQALNQTVTFVRLLAAYPPDEGERIAAAFRSRETCAGVTQAAPPPGDTSVERGLARILKRMLHGVETGEPGVTIDPDGADEHGCGASAGPPAPPAPPDGDDDDDNGRPRPPRPHAAAVIMTVPLADGRVATMRSRIEVPGQWNRAATLSFLISSLAVALMAVIVIRLETRSLRTLAAASERFGRGEAVERLPEIGPSEAVAVTRAFNTMQERLSLFLKDRLRLLASISHDLRTPLTTLRLKAEFIEDEAMREDIVATLDELTVICEATLAFTRAEATTEPTATIDLAGLIGDVAEEFRLAGGAVAVSGAAPLPYPCRPVALKRALRNLIENAIRYGGHADVTAAPDAGGVRITIDDSGPGLPEGRIEEAFQPFVRIEPSRNAETGGIGLGLAIARSIIRAHGGTLALANRPEGGLRAEISLPRA</sequence>
<dbReference type="InterPro" id="IPR003660">
    <property type="entry name" value="HAMP_dom"/>
</dbReference>
<keyword evidence="20" id="KW-1185">Reference proteome</keyword>
<evidence type="ECO:0000313" key="20">
    <source>
        <dbReference type="Proteomes" id="UP000553963"/>
    </source>
</evidence>
<dbReference type="PRINTS" id="PR00344">
    <property type="entry name" value="BCTRLSENSOR"/>
</dbReference>
<dbReference type="InterPro" id="IPR004358">
    <property type="entry name" value="Sig_transdc_His_kin-like_C"/>
</dbReference>
<proteinExistence type="predicted"/>
<evidence type="ECO:0000256" key="10">
    <source>
        <dbReference type="ARBA" id="ARBA00022777"/>
    </source>
</evidence>
<evidence type="ECO:0000256" key="3">
    <source>
        <dbReference type="ARBA" id="ARBA00012438"/>
    </source>
</evidence>